<dbReference type="PANTHER" id="PTHR43245:SF58">
    <property type="entry name" value="BLL5923 PROTEIN"/>
    <property type="match status" value="1"/>
</dbReference>
<dbReference type="InterPro" id="IPR036291">
    <property type="entry name" value="NAD(P)-bd_dom_sf"/>
</dbReference>
<dbReference type="CDD" id="cd05232">
    <property type="entry name" value="UDP_G4E_4_SDR_e"/>
    <property type="match status" value="1"/>
</dbReference>
<gene>
    <name evidence="2" type="ORF">FHP89_12495</name>
</gene>
<proteinExistence type="predicted"/>
<feature type="domain" description="NAD-dependent epimerase/dehydratase" evidence="1">
    <location>
        <begin position="13"/>
        <end position="238"/>
    </location>
</feature>
<dbReference type="Gene3D" id="3.40.50.720">
    <property type="entry name" value="NAD(P)-binding Rossmann-like Domain"/>
    <property type="match status" value="1"/>
</dbReference>
<dbReference type="PANTHER" id="PTHR43245">
    <property type="entry name" value="BIFUNCTIONAL POLYMYXIN RESISTANCE PROTEIN ARNA"/>
    <property type="match status" value="1"/>
</dbReference>
<dbReference type="EMBL" id="VMNI01000011">
    <property type="protein sequence ID" value="TVO75765.1"/>
    <property type="molecule type" value="Genomic_DNA"/>
</dbReference>
<organism evidence="2 3">
    <name type="scientific">Denitromonas halophila</name>
    <dbReference type="NCBI Taxonomy" id="1629404"/>
    <lineage>
        <taxon>Bacteria</taxon>
        <taxon>Pseudomonadati</taxon>
        <taxon>Pseudomonadota</taxon>
        <taxon>Betaproteobacteria</taxon>
        <taxon>Rhodocyclales</taxon>
        <taxon>Zoogloeaceae</taxon>
        <taxon>Denitromonas</taxon>
    </lineage>
</organism>
<name>A0A557R555_9RHOO</name>
<reference evidence="2 3" key="1">
    <citation type="submission" date="2019-07" db="EMBL/GenBank/DDBJ databases">
        <title>The pathways for chlorine oxyanion respiration interact through the shared metabolite chlorate.</title>
        <authorList>
            <person name="Barnum T.P."/>
            <person name="Cheng Y."/>
            <person name="Hill K.A."/>
            <person name="Lucas L.N."/>
            <person name="Carlson H.K."/>
            <person name="Coates J.D."/>
        </authorList>
    </citation>
    <scope>NUCLEOTIDE SEQUENCE [LARGE SCALE GENOMIC DNA]</scope>
    <source>
        <strain evidence="2 3">SFB-1</strain>
    </source>
</reference>
<sequence>MEYLTAANRQARVVVTGASGFVAQALIRSLAANDSVEVCAASRSIGLALPDGVSSVSVGDLGPETDWAEALDGVDVVVHCAARVHMMSAGRDDEALYRRINVDGTLRLARTARSNGCRRFIYLSSIKVNGERTVPGCPFSPNDPPRPVDAYGRSKLMAEQGLLALAHETGLEVVIIRPPLVYGPGVKANFRRMAHMACRGWPLPLGRIHNQRSLVNIENLVHLIVTCLDHPMAPGHVFLVSDGQDVSTSELLRKTAHALSCRIRLLPVPAGVLVWVARMVGKSALADRLCGNLQVDISPTQEVLNWRPPLTLDEGLRRFATQDAEFGGHD</sequence>
<comment type="caution">
    <text evidence="2">The sequence shown here is derived from an EMBL/GenBank/DDBJ whole genome shotgun (WGS) entry which is preliminary data.</text>
</comment>
<dbReference type="InterPro" id="IPR050177">
    <property type="entry name" value="Lipid_A_modif_metabolic_enz"/>
</dbReference>
<dbReference type="InterPro" id="IPR001509">
    <property type="entry name" value="Epimerase_deHydtase"/>
</dbReference>
<evidence type="ECO:0000313" key="2">
    <source>
        <dbReference type="EMBL" id="TVO75765.1"/>
    </source>
</evidence>
<dbReference type="AlphaFoldDB" id="A0A557R555"/>
<accession>A0A557R555</accession>
<evidence type="ECO:0000259" key="1">
    <source>
        <dbReference type="Pfam" id="PF01370"/>
    </source>
</evidence>
<evidence type="ECO:0000313" key="3">
    <source>
        <dbReference type="Proteomes" id="UP000318349"/>
    </source>
</evidence>
<protein>
    <submittedName>
        <fullName evidence="2">SDR family oxidoreductase</fullName>
    </submittedName>
</protein>
<dbReference type="Pfam" id="PF01370">
    <property type="entry name" value="Epimerase"/>
    <property type="match status" value="1"/>
</dbReference>
<dbReference type="SUPFAM" id="SSF51735">
    <property type="entry name" value="NAD(P)-binding Rossmann-fold domains"/>
    <property type="match status" value="1"/>
</dbReference>
<dbReference type="Proteomes" id="UP000318349">
    <property type="component" value="Unassembled WGS sequence"/>
</dbReference>